<dbReference type="GeneID" id="63741394"/>
<dbReference type="HOGENOM" id="CLU_723782_0_0_1"/>
<protein>
    <submittedName>
        <fullName evidence="1">Subtilisin-like protease</fullName>
    </submittedName>
</protein>
<keyword evidence="1" id="KW-0645">Protease</keyword>
<keyword evidence="2" id="KW-1185">Reference proteome</keyword>
<dbReference type="OrthoDB" id="4863750at2759"/>
<accession>A0A0B2WMR2</accession>
<dbReference type="EMBL" id="AZHE01000025">
    <property type="protein sequence ID" value="KHN95228.1"/>
    <property type="molecule type" value="Genomic_DNA"/>
</dbReference>
<gene>
    <name evidence="1" type="ORF">MAM_06939</name>
</gene>
<keyword evidence="1" id="KW-0378">Hydrolase</keyword>
<organism evidence="1 2">
    <name type="scientific">Metarhizium album (strain ARSEF 1941)</name>
    <dbReference type="NCBI Taxonomy" id="1081103"/>
    <lineage>
        <taxon>Eukaryota</taxon>
        <taxon>Fungi</taxon>
        <taxon>Dikarya</taxon>
        <taxon>Ascomycota</taxon>
        <taxon>Pezizomycotina</taxon>
        <taxon>Sordariomycetes</taxon>
        <taxon>Hypocreomycetidae</taxon>
        <taxon>Hypocreales</taxon>
        <taxon>Clavicipitaceae</taxon>
        <taxon>Metarhizium</taxon>
    </lineage>
</organism>
<evidence type="ECO:0000313" key="1">
    <source>
        <dbReference type="EMBL" id="KHN95228.1"/>
    </source>
</evidence>
<name>A0A0B2WMR2_METAS</name>
<comment type="caution">
    <text evidence="1">The sequence shown here is derived from an EMBL/GenBank/DDBJ whole genome shotgun (WGS) entry which is preliminary data.</text>
</comment>
<proteinExistence type="predicted"/>
<dbReference type="GO" id="GO:0008233">
    <property type="term" value="F:peptidase activity"/>
    <property type="evidence" value="ECO:0007669"/>
    <property type="project" value="UniProtKB-KW"/>
</dbReference>
<sequence length="377" mass="43204">MIARVTFTSKNSDDATHLTSHAEAYLSGWSADGGINADTQRSVYHLNDHANVEARLFFQGHLGAFMTERQKPPKKIPAGSAEEILNRINSWADKFEKTACLHTYQYAPYLDRYETVPGFRDLPDSPQPPNYAGAIAWSLEVLTMMVKITEQKDFVQKLPSISEADQEKNRVGVYDVEERVRTWAEYVAANPTTAKKTAQDLLQKLRVHFKKYADLLRENGIFNKFSVTEKHKMVKGLTVKYGERPRDAVTELLDDSDDTNHDFYGPSVYLVPEYTYDLEEACTSFTAIVDDNEHEGLQNLSEGTMARYRYFKCEKAPNKEKIRHVMLFRGQIGEEQQNGLMLFGFNGWTGDINDGRFLATGRDELRLMWAYDELEIY</sequence>
<dbReference type="AlphaFoldDB" id="A0A0B2WMR2"/>
<dbReference type="RefSeq" id="XP_040676294.1">
    <property type="nucleotide sequence ID" value="XM_040825737.1"/>
</dbReference>
<evidence type="ECO:0000313" key="2">
    <source>
        <dbReference type="Proteomes" id="UP000030816"/>
    </source>
</evidence>
<reference evidence="1 2" key="1">
    <citation type="journal article" date="2014" name="Proc. Natl. Acad. Sci. U.S.A.">
        <title>Trajectory and genomic determinants of fungal-pathogen speciation and host adaptation.</title>
        <authorList>
            <person name="Hu X."/>
            <person name="Xiao G."/>
            <person name="Zheng P."/>
            <person name="Shang Y."/>
            <person name="Su Y."/>
            <person name="Zhang X."/>
            <person name="Liu X."/>
            <person name="Zhan S."/>
            <person name="St Leger R.J."/>
            <person name="Wang C."/>
        </authorList>
    </citation>
    <scope>NUCLEOTIDE SEQUENCE [LARGE SCALE GENOMIC DNA]</scope>
    <source>
        <strain evidence="1 2">ARSEF 1941</strain>
    </source>
</reference>
<dbReference type="GO" id="GO:0006508">
    <property type="term" value="P:proteolysis"/>
    <property type="evidence" value="ECO:0007669"/>
    <property type="project" value="UniProtKB-KW"/>
</dbReference>
<dbReference type="STRING" id="1081103.A0A0B2WMR2"/>
<dbReference type="Proteomes" id="UP000030816">
    <property type="component" value="Unassembled WGS sequence"/>
</dbReference>